<name>C9LJE4_9BACT</name>
<dbReference type="Proteomes" id="UP000003460">
    <property type="component" value="Unassembled WGS sequence"/>
</dbReference>
<protein>
    <submittedName>
        <fullName evidence="2">Uncharacterized protein</fullName>
    </submittedName>
</protein>
<organism evidence="2 3">
    <name type="scientific">Alloprevotella tannerae ATCC 51259</name>
    <dbReference type="NCBI Taxonomy" id="626522"/>
    <lineage>
        <taxon>Bacteria</taxon>
        <taxon>Pseudomonadati</taxon>
        <taxon>Bacteroidota</taxon>
        <taxon>Bacteroidia</taxon>
        <taxon>Bacteroidales</taxon>
        <taxon>Prevotellaceae</taxon>
        <taxon>Alloprevotella</taxon>
    </lineage>
</organism>
<accession>C9LJE4</accession>
<evidence type="ECO:0000256" key="1">
    <source>
        <dbReference type="SAM" id="Phobius"/>
    </source>
</evidence>
<sequence>MQIYGLFSTEQALTNKKGAPTTALRHRVRFERCVLASSFGAFPFYLVLFCCCFTAAQVLFRME</sequence>
<evidence type="ECO:0000313" key="3">
    <source>
        <dbReference type="Proteomes" id="UP000003460"/>
    </source>
</evidence>
<dbReference type="EMBL" id="ACIJ02000027">
    <property type="protein sequence ID" value="EEX70772.1"/>
    <property type="molecule type" value="Genomic_DNA"/>
</dbReference>
<feature type="transmembrane region" description="Helical" evidence="1">
    <location>
        <begin position="34"/>
        <end position="60"/>
    </location>
</feature>
<keyword evidence="1" id="KW-0812">Transmembrane</keyword>
<reference evidence="2" key="1">
    <citation type="submission" date="2009-09" db="EMBL/GenBank/DDBJ databases">
        <authorList>
            <person name="Weinstock G."/>
            <person name="Sodergren E."/>
            <person name="Clifton S."/>
            <person name="Fulton L."/>
            <person name="Fulton B."/>
            <person name="Courtney L."/>
            <person name="Fronick C."/>
            <person name="Harrison M."/>
            <person name="Strong C."/>
            <person name="Farmer C."/>
            <person name="Delahaunty K."/>
            <person name="Markovic C."/>
            <person name="Hall O."/>
            <person name="Minx P."/>
            <person name="Tomlinson C."/>
            <person name="Mitreva M."/>
            <person name="Nelson J."/>
            <person name="Hou S."/>
            <person name="Wollam A."/>
            <person name="Pepin K.H."/>
            <person name="Johnson M."/>
            <person name="Bhonagiri V."/>
            <person name="Nash W.E."/>
            <person name="Warren W."/>
            <person name="Chinwalla A."/>
            <person name="Mardis E.R."/>
            <person name="Wilson R.K."/>
        </authorList>
    </citation>
    <scope>NUCLEOTIDE SEQUENCE [LARGE SCALE GENOMIC DNA]</scope>
    <source>
        <strain evidence="2">ATCC 51259</strain>
    </source>
</reference>
<comment type="caution">
    <text evidence="2">The sequence shown here is derived from an EMBL/GenBank/DDBJ whole genome shotgun (WGS) entry which is preliminary data.</text>
</comment>
<gene>
    <name evidence="2" type="ORF">GCWU000325_02356</name>
</gene>
<keyword evidence="1" id="KW-1133">Transmembrane helix</keyword>
<evidence type="ECO:0000313" key="2">
    <source>
        <dbReference type="EMBL" id="EEX70772.1"/>
    </source>
</evidence>
<dbReference type="HOGENOM" id="CLU_2882215_0_0_10"/>
<proteinExistence type="predicted"/>
<keyword evidence="1" id="KW-0472">Membrane</keyword>
<keyword evidence="3" id="KW-1185">Reference proteome</keyword>
<dbReference type="AlphaFoldDB" id="C9LJE4"/>